<proteinExistence type="predicted"/>
<dbReference type="SUPFAM" id="SSF49478">
    <property type="entry name" value="Cna protein B-type domain"/>
    <property type="match status" value="28"/>
</dbReference>
<dbReference type="Pfam" id="PF17802">
    <property type="entry name" value="SpaA"/>
    <property type="match status" value="1"/>
</dbReference>
<keyword evidence="2" id="KW-0134">Cell wall</keyword>
<dbReference type="RefSeq" id="WP_197964255.1">
    <property type="nucleotide sequence ID" value="NZ_CP065739.1"/>
</dbReference>
<dbReference type="Gene3D" id="2.60.40.1140">
    <property type="entry name" value="Collagen-binding surface protein Cna, B-type domain"/>
    <property type="match status" value="27"/>
</dbReference>
<dbReference type="InterPro" id="IPR008456">
    <property type="entry name" value="Collagen-bd_dom"/>
</dbReference>
<dbReference type="Pfam" id="PF05737">
    <property type="entry name" value="Collagen_bind"/>
    <property type="match status" value="1"/>
</dbReference>
<dbReference type="PROSITE" id="PS50847">
    <property type="entry name" value="GRAM_POS_ANCHORING"/>
    <property type="match status" value="1"/>
</dbReference>
<keyword evidence="7" id="KW-1133">Transmembrane helix</keyword>
<dbReference type="InterPro" id="IPR019931">
    <property type="entry name" value="LPXTG_anchor"/>
</dbReference>
<dbReference type="InterPro" id="IPR008966">
    <property type="entry name" value="Adhesion_dom_sf"/>
</dbReference>
<feature type="domain" description="Gram-positive cocci surface proteins LPxTG" evidence="8">
    <location>
        <begin position="2859"/>
        <end position="2892"/>
    </location>
</feature>
<feature type="region of interest" description="Disordered" evidence="6">
    <location>
        <begin position="2800"/>
        <end position="2863"/>
    </location>
</feature>
<comment type="subcellular location">
    <subcellularLocation>
        <location evidence="1">Secreted</location>
        <location evidence="1">Cell wall</location>
        <topology evidence="1">Peptidoglycan-anchor</topology>
    </subcellularLocation>
</comment>
<sequence>MYLKRITSIFSIIMIFMFTIGQSLLPIVANAQELNTAGIVDSFKIDKTDLYVGQRTKVTVNFSEKDGLKLKPGDTLTLTLPPELKGLNTEFLLDDYGTCKVTAGTVVCTFNDKVSTHQNIKGYLNFFIEAANVGTDEKKEIETNFGTNVDKQSVTITGPSSGGGTDPGKPPFFYKTGDMNSGKSDEVRWFLNINLAKEELSRDIVVTDNLQEGQTLNKDSFYIIVDDHIGRRSLTLQELEKQGYGTITFTGDKSFKVVLNKDKARLASFSIGYTSTITEAGKKQDFFKNDYTIDYQVLNGEPVTESGTHPVENMTAGGGAEGNVTPRGTLKIVKHIEGDEEKVIPNVSFKLYKEPNEQVGDVYTTDEKGIIEIPNLQPGKYYVKEVSAPDYIDFDPQAKVNFEVKSDAVNGVKLLIPNKVKTTSIAGTKTWKDDNEKDRPSSIKVDLLQNGKVLDTKEVTAADGWKYKFDNLTVYDANGVAYKYEVKEQPIDGYTTEVNGYDITNTKVVQTTKVEGTKTWKDGNAEGRPTMIKVDLLQNGKVIATQEVSEATGWKYEFKDLAINDADGKAYKYEVKEQAVDGYESKVNGYDITNTKVGKTSVAGTKTWKGGTEEEHKAIKVDLLQNGTVIATQEVSKETGWKYEFKDLVAFDENGKAYKYEVKEQPVDGYESKVNGYDITNTKVGKTSVAGTKTWNDNNASDRPKTIKVDLVQKDNSQAQKETVIATQEVSEATGWKYEFKDLAAYDENGVAYKYEVKEQAVPGYESKVNGYDITNTKVGETKVEGTKTWKDDNAKDRPEMIKVDLLQNGKVVDTKEVTAATEWKYTFEKLQAYDTNGVAYKYEVKEQPISGYESKVSGTDITNTKVGKTKVEGTKTWKDGNATDRPTMIKVDLLQNGNVIQTHDVLAVMGWKYIFADLEAYDAEGKAYEYEVKEQPVPGYESKVSGTDITNTKVGQTKVEGTKTWKDDNATDRPEMIKVDLLQNGTVIATQEVSKATGWKYEFKDLVAYDENGVAYKYEVKEQVVPGYESKVNGYDITNTKVGETKVEGTKTWKDDNAKDRPEMIKVDLLQNGKVVDTKEVTAATEWKYTFEKLQAYDTNGVAYKYEVKEQPISGYESKVSGTDITNTKIGKTKVEGTKTWKDGNATDRPTMIKVDLLQNGNVIQTHDVLAVMGWKYIFADLEAYDAEGKAYEYEVKEQPVPGYESKVSGTDITNTKVGQTKVEGTKTWKDDNATDRPEMIKVDLLQNGTVIATQEVSKATGWKYEFKDLVAYDENGVAYKYEVKEQVVPGYESKVNGYDITNTKVGETKVEGTKTWKDDNAKDRPEMIKVDLLQNGKVVDTKEVTAETNWKYTFEKLQAYDANGVAYKYEVKEQAIPGYESKVNGTDITNIKVGKTKVEGTKTWKDDNATDRPEMIKVDLLQNGTVIATQEVSKATDWKYEFKDLAAYDANGVAYKYEVKEQAVPGYESKVNGTDITNTKVGETKVEGTKTWNDNNTTDRPSTIKVDLLQNGKVVDTKEVTAATNWKYTFEKLQAYDTNGVAYKYEVKEQAVPGYESKVNGTDITNTKVGKTKVEGTKTWKDDNAKDRPEMIKVDLLQNGTVIATQEVSKATGWKYEFKDLAAYDAEGKAYKYEVKEQAVPGYESKVNGTDITNIKVGETKVEGTKTWKDDNATNRPSTIKVDLLQNGKVVDTKEVTAETNWKYTFEKLQAYDANGVAYKYEVKEQPVAGYKSEVKGYDITNTKVAELTVEGTKTWNDNNATDRPSSIKVDLLQNGKVVDTKEVTAATNWKYTFEKLQAYDANGVAYKYEVKEQPVAGYQSDVHGYDITNTKVGETKVEGTKTWNDNNATDRPSSIKVDLLQNGKVVDTKEVTAETNWKYTFEKLQAYDANGVAYKYEVKEQAVPGYESKVNGTDITNTKVGETKVEGTKTWNDNNATDRPSSIKVDLLQNGKVVDTKEVTAATNWKYTFEKLQAYDTNGVAYKYEVKEQAVPGYESKVNGTDITNTKVGKTKVEGTKTWKDDNAKDRPEMIKVDLLQNGTVIATQEVSEATGWKYEFKDLAAYDAEGKAYKYEVKEQTVPGYESKVSGTDITNTKVGETKVEGTKTWNDNNATDRPSTIKVDLLQNGKVVDTKEVTVETNWKYTFEKLQAYDAEGKAYKYEVKEQAVPGYESKVNGTDITNTKVGETKVEGTKTWKDDNAKDRPEMIKVDLLQNGKVVDTKEVTAATEWKYTFEKLQAYDTNGVAYKYEVKEQPIAGYKSEVKGTDIANTKVGETKVEGTKTWNDNNATDRPSSIKVDLLQNGKVVDTKEVTAETNWKYTFEKLQAYDAEGKAYKYEVKEQPVAGYESKVSGTDITNTKVGKTKVEGTKTWKDDNAKDRPEMIKVDLLQNGTVIATQEVSKATGWKYEFKDLAAYDENGVAYKYEVKEQAVPGYESKVSGTDITNTKVGKTKVEGTKTWNDGNATDRPTMIKVDLLQNGNVIQTQDVLAVMGWKYIFADLEAYDAEGKAYEYTVKEQPVAGYESKVSGTDITNTKIGKTKVEGTKTWKDDNATDRPEMIKVDLLQNGTVIATQEVSKATGWKYEFKDLAAYDTNGVAYKYEVKEQPIAGYKSEVKGTDIANTKVGETKVEGTKTWNDNNATDRPSSIKVDLLQNGKVVDTKEVTAETNWKYTFEKLQAYDAEGKAYKYEVKEQPVAGYESKVSGTDITNTKVGKTKVEGTKTWKDDNATDRPEMIKVDLLQNGKVVDTKEVTAETNWKYTFEKLQAYDANGVAYKYEVKEQPVAGYKSEVKGYDITNTKIKDKPNVDPKDPSTDPKDPSTDPKDPSTDPKNPNTNTGSNSDSKVPSTTENDKPTLLPNTGGTSAGMSSILGGMVLFLLGGILFARQRIK</sequence>
<keyword evidence="4" id="KW-0732">Signal</keyword>
<dbReference type="Proteomes" id="UP000594791">
    <property type="component" value="Chromosome"/>
</dbReference>
<evidence type="ECO:0000259" key="8">
    <source>
        <dbReference type="PROSITE" id="PS50847"/>
    </source>
</evidence>
<evidence type="ECO:0000256" key="4">
    <source>
        <dbReference type="ARBA" id="ARBA00022729"/>
    </source>
</evidence>
<keyword evidence="3" id="KW-0964">Secreted</keyword>
<dbReference type="Pfam" id="PF05738">
    <property type="entry name" value="Cna_B"/>
    <property type="match status" value="27"/>
</dbReference>
<dbReference type="SUPFAM" id="SSF49401">
    <property type="entry name" value="Bacterial adhesins"/>
    <property type="match status" value="2"/>
</dbReference>
<dbReference type="InterPro" id="IPR041033">
    <property type="entry name" value="SpaA_PFL_dom_1"/>
</dbReference>
<dbReference type="Gene3D" id="2.60.40.10">
    <property type="entry name" value="Immunoglobulins"/>
    <property type="match status" value="1"/>
</dbReference>
<reference evidence="9 10" key="1">
    <citation type="submission" date="2020-12" db="EMBL/GenBank/DDBJ databases">
        <title>FDA dAtabase for Regulatory Grade micrObial Sequences (FDA-ARGOS): Supporting development and validation of Infectious Disease Dx tests.</title>
        <authorList>
            <person name="Nelson B."/>
            <person name="Plummer A."/>
            <person name="Tallon L."/>
            <person name="Sadzewicz L."/>
            <person name="Zhao X."/>
            <person name="Boylan J."/>
            <person name="Ott S."/>
            <person name="Bowen H."/>
            <person name="Vavikolanu K."/>
            <person name="Mehta A."/>
            <person name="Aluvathingal J."/>
            <person name="Nadendla S."/>
            <person name="Myers T."/>
            <person name="Yan Y."/>
            <person name="Sichtig H."/>
        </authorList>
    </citation>
    <scope>NUCLEOTIDE SEQUENCE [LARGE SCALE GENOMIC DNA]</scope>
    <source>
        <strain evidence="9 10">FDAARGOS_920</strain>
    </source>
</reference>
<dbReference type="EMBL" id="CP065739">
    <property type="protein sequence ID" value="QPR76205.1"/>
    <property type="molecule type" value="Genomic_DNA"/>
</dbReference>
<dbReference type="CDD" id="cd00222">
    <property type="entry name" value="CollagenBindB"/>
    <property type="match status" value="27"/>
</dbReference>
<keyword evidence="10" id="KW-1185">Reference proteome</keyword>
<keyword evidence="7" id="KW-0472">Membrane</keyword>
<gene>
    <name evidence="9" type="ORF">I6G77_19170</name>
</gene>
<feature type="transmembrane region" description="Helical" evidence="7">
    <location>
        <begin position="2867"/>
        <end position="2887"/>
    </location>
</feature>
<dbReference type="Gene3D" id="2.60.40.740">
    <property type="match status" value="1"/>
</dbReference>
<organism evidence="9 10">
    <name type="scientific">Bacillus tropicus</name>
    <dbReference type="NCBI Taxonomy" id="2026188"/>
    <lineage>
        <taxon>Bacteria</taxon>
        <taxon>Bacillati</taxon>
        <taxon>Bacillota</taxon>
        <taxon>Bacilli</taxon>
        <taxon>Bacillales</taxon>
        <taxon>Bacillaceae</taxon>
        <taxon>Bacillus</taxon>
        <taxon>Bacillus cereus group</taxon>
    </lineage>
</organism>
<accession>A0A7T2V393</accession>
<evidence type="ECO:0000256" key="6">
    <source>
        <dbReference type="SAM" id="MobiDB-lite"/>
    </source>
</evidence>
<dbReference type="NCBIfam" id="TIGR01167">
    <property type="entry name" value="LPXTG_anchor"/>
    <property type="match status" value="1"/>
</dbReference>
<evidence type="ECO:0000256" key="2">
    <source>
        <dbReference type="ARBA" id="ARBA00022512"/>
    </source>
</evidence>
<evidence type="ECO:0000256" key="5">
    <source>
        <dbReference type="ARBA" id="ARBA00023088"/>
    </source>
</evidence>
<name>A0A7T2V393_9BACI</name>
<evidence type="ECO:0000313" key="9">
    <source>
        <dbReference type="EMBL" id="QPR76205.1"/>
    </source>
</evidence>
<dbReference type="InterPro" id="IPR013783">
    <property type="entry name" value="Ig-like_fold"/>
</dbReference>
<dbReference type="Gene3D" id="2.60.40.1280">
    <property type="match status" value="1"/>
</dbReference>
<evidence type="ECO:0000256" key="1">
    <source>
        <dbReference type="ARBA" id="ARBA00004168"/>
    </source>
</evidence>
<evidence type="ECO:0000256" key="3">
    <source>
        <dbReference type="ARBA" id="ARBA00022525"/>
    </source>
</evidence>
<evidence type="ECO:0000256" key="7">
    <source>
        <dbReference type="SAM" id="Phobius"/>
    </source>
</evidence>
<feature type="region of interest" description="Disordered" evidence="6">
    <location>
        <begin position="152"/>
        <end position="172"/>
    </location>
</feature>
<keyword evidence="7" id="KW-0812">Transmembrane</keyword>
<feature type="compositionally biased region" description="Polar residues" evidence="6">
    <location>
        <begin position="2834"/>
        <end position="2851"/>
    </location>
</feature>
<dbReference type="InterPro" id="IPR011252">
    <property type="entry name" value="Fibrogen-bd_dom1"/>
</dbReference>
<feature type="transmembrane region" description="Helical" evidence="7">
    <location>
        <begin position="7"/>
        <end position="29"/>
    </location>
</feature>
<dbReference type="InterPro" id="IPR008454">
    <property type="entry name" value="Collagen-bd_Cna-like_B-typ_dom"/>
</dbReference>
<evidence type="ECO:0000313" key="10">
    <source>
        <dbReference type="Proteomes" id="UP000594791"/>
    </source>
</evidence>
<feature type="compositionally biased region" description="Basic and acidic residues" evidence="6">
    <location>
        <begin position="2802"/>
        <end position="2830"/>
    </location>
</feature>
<keyword evidence="5" id="KW-0572">Peptidoglycan-anchor</keyword>
<protein>
    <submittedName>
        <fullName evidence="9">Cna B-type domain-containing protein</fullName>
    </submittedName>
</protein>